<dbReference type="GO" id="GO:0016787">
    <property type="term" value="F:hydrolase activity"/>
    <property type="evidence" value="ECO:0007669"/>
    <property type="project" value="UniProtKB-KW"/>
</dbReference>
<keyword evidence="8" id="KW-0464">Manganese</keyword>
<evidence type="ECO:0000256" key="4">
    <source>
        <dbReference type="ARBA" id="ARBA00022801"/>
    </source>
</evidence>
<keyword evidence="7" id="KW-0238">DNA-binding</keyword>
<keyword evidence="6" id="KW-0051">Antiviral defense</keyword>
<dbReference type="GO" id="GO:0051607">
    <property type="term" value="P:defense response to virus"/>
    <property type="evidence" value="ECO:0007669"/>
    <property type="project" value="UniProtKB-KW"/>
</dbReference>
<dbReference type="AlphaFoldDB" id="A0A1W1BEH1"/>
<evidence type="ECO:0000256" key="1">
    <source>
        <dbReference type="ARBA" id="ARBA00022722"/>
    </source>
</evidence>
<dbReference type="PANTHER" id="PTHR34353">
    <property type="entry name" value="CRISPR-ASSOCIATED ENDONUCLEASE CAS1 1"/>
    <property type="match status" value="1"/>
</dbReference>
<dbReference type="Gene3D" id="1.20.120.920">
    <property type="entry name" value="CRISPR-associated endonuclease Cas1, C-terminal domain"/>
    <property type="match status" value="1"/>
</dbReference>
<dbReference type="InterPro" id="IPR043502">
    <property type="entry name" value="DNA/RNA_pol_sf"/>
</dbReference>
<dbReference type="HAMAP" id="MF_01470">
    <property type="entry name" value="Cas1"/>
    <property type="match status" value="1"/>
</dbReference>
<organism evidence="10">
    <name type="scientific">hydrothermal vent metagenome</name>
    <dbReference type="NCBI Taxonomy" id="652676"/>
    <lineage>
        <taxon>unclassified sequences</taxon>
        <taxon>metagenomes</taxon>
        <taxon>ecological metagenomes</taxon>
    </lineage>
</organism>
<protein>
    <submittedName>
        <fullName evidence="10">Retron-type RNA-directed DNA polymerase</fullName>
        <ecNumber evidence="10">2.7.7.49</ecNumber>
    </submittedName>
</protein>
<dbReference type="EMBL" id="FPHB01000020">
    <property type="protein sequence ID" value="SFV51934.1"/>
    <property type="molecule type" value="Genomic_DNA"/>
</dbReference>
<evidence type="ECO:0000256" key="5">
    <source>
        <dbReference type="ARBA" id="ARBA00022842"/>
    </source>
</evidence>
<evidence type="ECO:0000256" key="6">
    <source>
        <dbReference type="ARBA" id="ARBA00023118"/>
    </source>
</evidence>
<reference evidence="10" key="1">
    <citation type="submission" date="2016-10" db="EMBL/GenBank/DDBJ databases">
        <authorList>
            <person name="de Groot N.N."/>
        </authorList>
    </citation>
    <scope>NUCLEOTIDE SEQUENCE</scope>
</reference>
<dbReference type="GO" id="GO:0046872">
    <property type="term" value="F:metal ion binding"/>
    <property type="evidence" value="ECO:0007669"/>
    <property type="project" value="UniProtKB-KW"/>
</dbReference>
<dbReference type="CDD" id="cd09634">
    <property type="entry name" value="Cas1_I-II-III"/>
    <property type="match status" value="1"/>
</dbReference>
<keyword evidence="10" id="KW-0695">RNA-directed DNA polymerase</keyword>
<sequence>MFTSQLEHIFTIEAFQNAFGEISSNSFGLDEISYSEFKSEFAKNIKELTESLLTGTYAPEPLKKIEIDKPNSDEKRPIALSAIKDKLVQRVLYKALNPYFDPLFSDKSYAYRPNKSTLKAINRITQFLNEKYRYIVKTDIDNFFESIDHDILLEILSYHISDKRIIRLISLFVQTGGFKDMSYDEHDLGVHQGDILSPLLSNIYLDAMDRYLEKHSVAFVRYADDFVMLFKKEEDAKERLKKLKKYLSSLKLTLEEQKTYIVHISEGFSFLGVRFEGKNRHVENERLQKSISKIHQLAKNRSGFAKYTKELNAYLYALKNYYLKIIPKNSTQHQLLQNALIESLSHKIYLAKKSKSITTKKEFRNFLMQINFEILFDDEVIKDKIELIIAKGYEKYLANKSYKAEKTKVAKKRDKYAKKFATISTLHLNKPGLMLGISKNKFVIKEYGRVKKSYPFDKVSRIIFEGKGFSISSDVLKKCADGGITVDFINKDAMPYASLVTYKASTVQNIHKQAMILNTPKQLEIAKGFIKGKAKNQLNYLKYLNKYHKLLNKQIDAMERNFAKIKTATSNEELMGVEGSISASYWSGLKLVLEVPFERRITQGAKDIVNSSLNYGYAILYGKVQHSLVHAGLSLSVSFLHALDEHKPTLTFDMIEEFRTFIVDRTIVSMLNKDEPIKLDNKGLLTKSSRKLIAKNIYEKLGSYTMWKKESHKIENIIQAQCFHLSRVIEGKDAKYKPFIGKF</sequence>
<name>A0A1W1BEH1_9ZZZZ</name>
<keyword evidence="1" id="KW-0540">Nuclease</keyword>
<dbReference type="Pfam" id="PF01867">
    <property type="entry name" value="Cas_Cas1"/>
    <property type="match status" value="1"/>
</dbReference>
<accession>A0A1W1BEH1</accession>
<dbReference type="PANTHER" id="PTHR34353:SF2">
    <property type="entry name" value="CRISPR-ASSOCIATED ENDONUCLEASE CAS1 1"/>
    <property type="match status" value="1"/>
</dbReference>
<evidence type="ECO:0000313" key="10">
    <source>
        <dbReference type="EMBL" id="SFV51934.1"/>
    </source>
</evidence>
<dbReference type="InterPro" id="IPR000477">
    <property type="entry name" value="RT_dom"/>
</dbReference>
<keyword evidence="5" id="KW-0460">Magnesium</keyword>
<dbReference type="GO" id="GO:0003677">
    <property type="term" value="F:DNA binding"/>
    <property type="evidence" value="ECO:0007669"/>
    <property type="project" value="UniProtKB-KW"/>
</dbReference>
<dbReference type="EC" id="2.7.7.49" evidence="10"/>
<dbReference type="InterPro" id="IPR042211">
    <property type="entry name" value="CRISPR-assoc_Cas1_N"/>
</dbReference>
<dbReference type="InterPro" id="IPR050646">
    <property type="entry name" value="Cas1"/>
</dbReference>
<dbReference type="Pfam" id="PF00078">
    <property type="entry name" value="RVT_1"/>
    <property type="match status" value="1"/>
</dbReference>
<feature type="domain" description="Reverse transcriptase" evidence="9">
    <location>
        <begin position="48"/>
        <end position="275"/>
    </location>
</feature>
<keyword evidence="10" id="KW-0548">Nucleotidyltransferase</keyword>
<evidence type="ECO:0000256" key="3">
    <source>
        <dbReference type="ARBA" id="ARBA00022759"/>
    </source>
</evidence>
<dbReference type="CDD" id="cd01651">
    <property type="entry name" value="RT_G2_intron"/>
    <property type="match status" value="1"/>
</dbReference>
<evidence type="ECO:0000256" key="2">
    <source>
        <dbReference type="ARBA" id="ARBA00022723"/>
    </source>
</evidence>
<gene>
    <name evidence="10" type="ORF">MNB_SM-7-1182</name>
</gene>
<dbReference type="InterPro" id="IPR002729">
    <property type="entry name" value="CRISPR-assoc_Cas1"/>
</dbReference>
<dbReference type="GO" id="GO:0043571">
    <property type="term" value="P:maintenance of CRISPR repeat elements"/>
    <property type="evidence" value="ECO:0007669"/>
    <property type="project" value="InterPro"/>
</dbReference>
<keyword evidence="10" id="KW-0808">Transferase</keyword>
<dbReference type="SUPFAM" id="SSF56672">
    <property type="entry name" value="DNA/RNA polymerases"/>
    <property type="match status" value="1"/>
</dbReference>
<dbReference type="GO" id="GO:0003964">
    <property type="term" value="F:RNA-directed DNA polymerase activity"/>
    <property type="evidence" value="ECO:0007669"/>
    <property type="project" value="UniProtKB-KW"/>
</dbReference>
<dbReference type="Gene3D" id="3.100.10.20">
    <property type="entry name" value="CRISPR-associated endonuclease Cas1, N-terminal domain"/>
    <property type="match status" value="1"/>
</dbReference>
<dbReference type="GO" id="GO:0004519">
    <property type="term" value="F:endonuclease activity"/>
    <property type="evidence" value="ECO:0007669"/>
    <property type="project" value="UniProtKB-KW"/>
</dbReference>
<dbReference type="PROSITE" id="PS50878">
    <property type="entry name" value="RT_POL"/>
    <property type="match status" value="1"/>
</dbReference>
<dbReference type="NCBIfam" id="TIGR00287">
    <property type="entry name" value="cas1"/>
    <property type="match status" value="1"/>
</dbReference>
<proteinExistence type="inferred from homology"/>
<keyword evidence="2" id="KW-0479">Metal-binding</keyword>
<dbReference type="InterPro" id="IPR042206">
    <property type="entry name" value="CRISPR-assoc_Cas1_C"/>
</dbReference>
<evidence type="ECO:0000259" key="9">
    <source>
        <dbReference type="PROSITE" id="PS50878"/>
    </source>
</evidence>
<evidence type="ECO:0000256" key="8">
    <source>
        <dbReference type="ARBA" id="ARBA00023211"/>
    </source>
</evidence>
<keyword evidence="3" id="KW-0255">Endonuclease</keyword>
<evidence type="ECO:0000256" key="7">
    <source>
        <dbReference type="ARBA" id="ARBA00023125"/>
    </source>
</evidence>
<keyword evidence="4" id="KW-0378">Hydrolase</keyword>